<evidence type="ECO:0000259" key="1">
    <source>
        <dbReference type="Pfam" id="PF00024"/>
    </source>
</evidence>
<dbReference type="SUPFAM" id="SSF57414">
    <property type="entry name" value="Hairpin loop containing domain-like"/>
    <property type="match status" value="2"/>
</dbReference>
<organism evidence="2 3">
    <name type="scientific">Octopus sinensis</name>
    <name type="common">East Asian common octopus</name>
    <dbReference type="NCBI Taxonomy" id="2607531"/>
    <lineage>
        <taxon>Eukaryota</taxon>
        <taxon>Metazoa</taxon>
        <taxon>Spiralia</taxon>
        <taxon>Lophotrochozoa</taxon>
        <taxon>Mollusca</taxon>
        <taxon>Cephalopoda</taxon>
        <taxon>Coleoidea</taxon>
        <taxon>Octopodiformes</taxon>
        <taxon>Octopoda</taxon>
        <taxon>Incirrata</taxon>
        <taxon>Octopodidae</taxon>
        <taxon>Octopus</taxon>
    </lineage>
</organism>
<dbReference type="Pfam" id="PF00024">
    <property type="entry name" value="PAN_1"/>
    <property type="match status" value="2"/>
</dbReference>
<dbReference type="InterPro" id="IPR003609">
    <property type="entry name" value="Pan_app"/>
</dbReference>
<name>A0A7E6FH87_9MOLL</name>
<dbReference type="KEGG" id="osn:118766701"/>
<feature type="domain" description="Apple" evidence="1">
    <location>
        <begin position="129"/>
        <end position="167"/>
    </location>
</feature>
<protein>
    <submittedName>
        <fullName evidence="3">Uncharacterized protein LOC118766701</fullName>
    </submittedName>
</protein>
<dbReference type="AlphaFoldDB" id="A0A7E6FH87"/>
<evidence type="ECO:0000313" key="2">
    <source>
        <dbReference type="Proteomes" id="UP000515154"/>
    </source>
</evidence>
<proteinExistence type="predicted"/>
<feature type="domain" description="Apple" evidence="1">
    <location>
        <begin position="41"/>
        <end position="97"/>
    </location>
</feature>
<dbReference type="RefSeq" id="XP_036366242.1">
    <property type="nucleotide sequence ID" value="XM_036510349.1"/>
</dbReference>
<keyword evidence="2" id="KW-1185">Reference proteome</keyword>
<accession>A0A7E6FH87</accession>
<evidence type="ECO:0000313" key="3">
    <source>
        <dbReference type="RefSeq" id="XP_036366242.1"/>
    </source>
</evidence>
<reference evidence="3" key="1">
    <citation type="submission" date="2025-08" db="UniProtKB">
        <authorList>
            <consortium name="RefSeq"/>
        </authorList>
    </citation>
    <scope>IDENTIFICATION</scope>
</reference>
<dbReference type="Proteomes" id="UP000515154">
    <property type="component" value="Linkage group LG17"/>
</dbReference>
<sequence length="285" mass="33301">MLRRNYLQIIFLFYISLTFGNGLEYLKYFMKVPNCAPKDGKTLMTLDVDAFHCSKSCFETSACKSFMSRTVSPSCMLYEEDSTERMLIKEYNTHFYQLRRSEPTKYRDGRCPVNLIYNAHAPIPTLLKSVSGVNYAQCFNRCEAEPNCQSFHYVFLYEKCTMSNYNYTYTPFHVHKGFIYTDINRELWNDFKQSNTLDKINSVGCGIRLFDSYYFVDKKETNDLTAYSTFSFKQNQYHNLITETQMDAHSIHIGFFVYSFLKRRGGGGHCVCKSLWIGEIDTVNA</sequence>
<gene>
    <name evidence="3" type="primary">LOC118766701</name>
</gene>